<evidence type="ECO:0000313" key="1">
    <source>
        <dbReference type="EMBL" id="OSI24616.1"/>
    </source>
</evidence>
<protein>
    <submittedName>
        <fullName evidence="1">Uncharacterized protein</fullName>
    </submittedName>
</protein>
<dbReference type="AlphaFoldDB" id="A0A1X3DKJ0"/>
<accession>A0A1X3DKJ0</accession>
<comment type="caution">
    <text evidence="1">The sequence shown here is derived from an EMBL/GenBank/DDBJ whole genome shotgun (WGS) entry which is preliminary data.</text>
</comment>
<reference evidence="2" key="1">
    <citation type="submission" date="2017-01" db="EMBL/GenBank/DDBJ databases">
        <authorList>
            <person name="Mah S.A."/>
            <person name="Swanson W.J."/>
            <person name="Moy G.W."/>
            <person name="Vacquier V.D."/>
        </authorList>
    </citation>
    <scope>NUCLEOTIDE SEQUENCE [LARGE SCALE GENOMIC DNA]</scope>
    <source>
        <strain evidence="2">124861</strain>
    </source>
</reference>
<proteinExistence type="predicted"/>
<dbReference type="Proteomes" id="UP000193303">
    <property type="component" value="Unassembled WGS sequence"/>
</dbReference>
<dbReference type="RefSeq" id="WP_085357987.1">
    <property type="nucleotide sequence ID" value="NZ_MTAB01000003.1"/>
</dbReference>
<organism evidence="1 2">
    <name type="scientific">Neisseria dumasiana</name>
    <dbReference type="NCBI Taxonomy" id="1931275"/>
    <lineage>
        <taxon>Bacteria</taxon>
        <taxon>Pseudomonadati</taxon>
        <taxon>Pseudomonadota</taxon>
        <taxon>Betaproteobacteria</taxon>
        <taxon>Neisseriales</taxon>
        <taxon>Neisseriaceae</taxon>
        <taxon>Neisseria</taxon>
    </lineage>
</organism>
<evidence type="ECO:0000313" key="2">
    <source>
        <dbReference type="Proteomes" id="UP000193303"/>
    </source>
</evidence>
<name>A0A1X3DKJ0_9NEIS</name>
<dbReference type="EMBL" id="MTAB01000003">
    <property type="protein sequence ID" value="OSI24616.1"/>
    <property type="molecule type" value="Genomic_DNA"/>
</dbReference>
<sequence length="250" mass="30214">MQYLDMLHPDDVIALANKLGIEEIEDAFWHIVEYGYTDEKWEDIEEKLNKHNLKIFEAAQLILEKIEVCKKFERENVSPKFWELKDDNTFFENLRLCFSEYETFGIITQSLPDSFHKYEYYRIMLEYQFYQFVYNYNYGHIDGFQFLKQFIKLQTDLGLSLSCFSEHLYFKKLDIEKENIQSDIARNAANKHHENNRKKKRDAITHYLNESEKTGISKNDFAKQYANKYHRTPSVLRKWLQGNLRHPFEV</sequence>
<gene>
    <name evidence="1" type="ORF">BV912_01820</name>
</gene>